<dbReference type="RefSeq" id="WP_206369658.1">
    <property type="nucleotide sequence ID" value="NZ_CAWPTM010000167.1"/>
</dbReference>
<evidence type="ECO:0000313" key="1">
    <source>
        <dbReference type="EMBL" id="MBN3577824.1"/>
    </source>
</evidence>
<sequence>MKLKIALAALSAVLLAGCASPEGDKQRQLELLASNRASLLASELPMEAGPLSIMRASAKGPFIEIMMVYNQDAKGAKPIQQVLRQSINTYCTNSDTKSNLDVGLGYRLKMRNSRGQLMVDEIVTKQTCQARP</sequence>
<protein>
    <submittedName>
        <fullName evidence="1">GspS/AspS pilotin family protein</fullName>
    </submittedName>
</protein>
<comment type="caution">
    <text evidence="1">The sequence shown here is derived from an EMBL/GenBank/DDBJ whole genome shotgun (WGS) entry which is preliminary data.</text>
</comment>
<dbReference type="InterPro" id="IPR016502">
    <property type="entry name" value="T2SSS_2"/>
</dbReference>
<dbReference type="Gene3D" id="3.30.300.250">
    <property type="match status" value="1"/>
</dbReference>
<accession>A0ABS3A1U7</accession>
<dbReference type="EMBL" id="JAFHLB010000009">
    <property type="protein sequence ID" value="MBN3577824.1"/>
    <property type="molecule type" value="Genomic_DNA"/>
</dbReference>
<gene>
    <name evidence="1" type="ORF">JYA62_09075</name>
</gene>
<dbReference type="Pfam" id="PF16549">
    <property type="entry name" value="T2SSS_2"/>
    <property type="match status" value="1"/>
</dbReference>
<dbReference type="Proteomes" id="UP000779070">
    <property type="component" value="Unassembled WGS sequence"/>
</dbReference>
<proteinExistence type="predicted"/>
<dbReference type="PROSITE" id="PS51257">
    <property type="entry name" value="PROKAR_LIPOPROTEIN"/>
    <property type="match status" value="1"/>
</dbReference>
<dbReference type="PIRSF" id="PIRSF007010">
    <property type="entry name" value="UCP007010"/>
    <property type="match status" value="1"/>
</dbReference>
<name>A0ABS3A1U7_9VIBR</name>
<evidence type="ECO:0000313" key="2">
    <source>
        <dbReference type="Proteomes" id="UP000779070"/>
    </source>
</evidence>
<reference evidence="1 2" key="1">
    <citation type="submission" date="2021-02" db="EMBL/GenBank/DDBJ databases">
        <title>Draft Genome Sequences of 5 Vibrio neptunius Strains Isolated From of Bivalve Hatcheries.</title>
        <authorList>
            <person name="Galvis F."/>
            <person name="Barja J.L."/>
            <person name="Lemos M.L."/>
            <person name="Balado M."/>
        </authorList>
    </citation>
    <scope>NUCLEOTIDE SEQUENCE [LARGE SCALE GENOMIC DNA]</scope>
    <source>
        <strain evidence="1 2">PP-145.98</strain>
    </source>
</reference>
<organism evidence="1 2">
    <name type="scientific">Vibrio neptunius</name>
    <dbReference type="NCBI Taxonomy" id="170651"/>
    <lineage>
        <taxon>Bacteria</taxon>
        <taxon>Pseudomonadati</taxon>
        <taxon>Pseudomonadota</taxon>
        <taxon>Gammaproteobacteria</taxon>
        <taxon>Vibrionales</taxon>
        <taxon>Vibrionaceae</taxon>
        <taxon>Vibrio</taxon>
    </lineage>
</organism>
<keyword evidence="2" id="KW-1185">Reference proteome</keyword>